<dbReference type="SUPFAM" id="SSF53686">
    <property type="entry name" value="Tryptophan synthase beta subunit-like PLP-dependent enzymes"/>
    <property type="match status" value="1"/>
</dbReference>
<dbReference type="EC" id="3.5.99.7" evidence="7"/>
<dbReference type="OrthoDB" id="9801249at2"/>
<feature type="modified residue" description="N6-(pyridoxal phosphate)lysine" evidence="5">
    <location>
        <position position="49"/>
    </location>
</feature>
<feature type="domain" description="Tryptophan synthase beta chain-like PALP" evidence="6">
    <location>
        <begin position="12"/>
        <end position="315"/>
    </location>
</feature>
<evidence type="ECO:0000313" key="8">
    <source>
        <dbReference type="Proteomes" id="UP000000442"/>
    </source>
</evidence>
<comment type="similarity">
    <text evidence="2">Belongs to the ACC deaminase/D-cysteine desulfhydrase family.</text>
</comment>
<protein>
    <submittedName>
        <fullName evidence="7">DcyD1</fullName>
        <ecNumber evidence="7">3.5.99.7</ecNumber>
    </submittedName>
</protein>
<dbReference type="RefSeq" id="WP_015903430.1">
    <property type="nucleotide sequence ID" value="NC_012108.1"/>
</dbReference>
<dbReference type="PANTHER" id="PTHR43780">
    <property type="entry name" value="1-AMINOCYCLOPROPANE-1-CARBOXYLATE DEAMINASE-RELATED"/>
    <property type="match status" value="1"/>
</dbReference>
<evidence type="ECO:0000256" key="1">
    <source>
        <dbReference type="ARBA" id="ARBA00001933"/>
    </source>
</evidence>
<dbReference type="GO" id="GO:0019148">
    <property type="term" value="F:D-cysteine desulfhydrase activity"/>
    <property type="evidence" value="ECO:0007669"/>
    <property type="project" value="TreeGrafter"/>
</dbReference>
<dbReference type="GO" id="GO:0008660">
    <property type="term" value="F:1-aminocyclopropane-1-carboxylate deaminase activity"/>
    <property type="evidence" value="ECO:0007669"/>
    <property type="project" value="UniProtKB-EC"/>
</dbReference>
<dbReference type="AlphaFoldDB" id="C0QA58"/>
<dbReference type="InterPro" id="IPR036052">
    <property type="entry name" value="TrpB-like_PALP_sf"/>
</dbReference>
<dbReference type="HOGENOM" id="CLU_048897_1_0_7"/>
<accession>C0QA58</accession>
<evidence type="ECO:0000256" key="2">
    <source>
        <dbReference type="ARBA" id="ARBA00008639"/>
    </source>
</evidence>
<keyword evidence="8" id="KW-1185">Reference proteome</keyword>
<dbReference type="InterPro" id="IPR001926">
    <property type="entry name" value="TrpB-like_PALP"/>
</dbReference>
<keyword evidence="7" id="KW-0378">Hydrolase</keyword>
<dbReference type="KEGG" id="dat:HRM2_15340"/>
<evidence type="ECO:0000256" key="3">
    <source>
        <dbReference type="ARBA" id="ARBA00022898"/>
    </source>
</evidence>
<proteinExistence type="inferred from homology"/>
<dbReference type="STRING" id="177437.HRM2_15340"/>
<dbReference type="InterPro" id="IPR005966">
    <property type="entry name" value="D-Cys_desShydrase"/>
</dbReference>
<dbReference type="NCBIfam" id="TIGR01275">
    <property type="entry name" value="ACC_deam_rel"/>
    <property type="match status" value="1"/>
</dbReference>
<evidence type="ECO:0000259" key="6">
    <source>
        <dbReference type="Pfam" id="PF00291"/>
    </source>
</evidence>
<name>C0QA58_DESAH</name>
<dbReference type="eggNOG" id="COG2515">
    <property type="taxonomic scope" value="Bacteria"/>
</dbReference>
<gene>
    <name evidence="7" type="primary">dcyD1</name>
    <name evidence="7" type="ordered locus">HRM2_15340</name>
</gene>
<dbReference type="Pfam" id="PF00291">
    <property type="entry name" value="PALP"/>
    <property type="match status" value="1"/>
</dbReference>
<comment type="cofactor">
    <cofactor evidence="1">
        <name>pyridoxal 5'-phosphate</name>
        <dbReference type="ChEBI" id="CHEBI:597326"/>
    </cofactor>
</comment>
<keyword evidence="3 5" id="KW-0663">Pyridoxal phosphate</keyword>
<dbReference type="PANTHER" id="PTHR43780:SF2">
    <property type="entry name" value="1-AMINOCYCLOPROPANE-1-CARBOXYLATE DEAMINASE-RELATED"/>
    <property type="match status" value="1"/>
</dbReference>
<feature type="active site" description="Nucleophile" evidence="4">
    <location>
        <position position="76"/>
    </location>
</feature>
<dbReference type="Proteomes" id="UP000000442">
    <property type="component" value="Chromosome"/>
</dbReference>
<dbReference type="EMBL" id="CP001087">
    <property type="protein sequence ID" value="ACN14643.1"/>
    <property type="molecule type" value="Genomic_DNA"/>
</dbReference>
<sequence length="336" mass="36067">MKLYRLPRYVLAEFPTPVDFLESFSKLNNGPKIYMKRDDLTSLGMGGNKTRKLEFLVGEALDQGKDTLVTAGGLQSNHCRLTAAAAGKAGLDCHLVLNGNCPETASGNLLLDKIFGAQIHYCDRKDRDQRLYQVADTLQNQGKRPYVIPVGGSNGVGSVGYVNAMVELHAQLTQMKVQPDAIVFATSSGGTQAGLTLGAELTGFKGQVLGISIDQVKTGKNPFPPVLLEIARATAQRLGISTELTEQDFSLNCDYLGAGYAVPADLEFNAIRDLARCEGILLGPVYTARAMGGLMDLIQQGVFKKGQTVLFWHTGGSPELFAWSSQLGSQSGSFEG</sequence>
<dbReference type="PIRSF" id="PIRSF006278">
    <property type="entry name" value="ACCD_DCysDesulf"/>
    <property type="match status" value="1"/>
</dbReference>
<evidence type="ECO:0000256" key="4">
    <source>
        <dbReference type="PIRSR" id="PIRSR006278-1"/>
    </source>
</evidence>
<organism evidence="7 8">
    <name type="scientific">Desulforapulum autotrophicum (strain ATCC 43914 / DSM 3382 / VKM B-1955 / HRM2)</name>
    <name type="common">Desulfobacterium autotrophicum</name>
    <dbReference type="NCBI Taxonomy" id="177437"/>
    <lineage>
        <taxon>Bacteria</taxon>
        <taxon>Pseudomonadati</taxon>
        <taxon>Thermodesulfobacteriota</taxon>
        <taxon>Desulfobacteria</taxon>
        <taxon>Desulfobacterales</taxon>
        <taxon>Desulfobacteraceae</taxon>
        <taxon>Desulforapulum</taxon>
    </lineage>
</organism>
<dbReference type="Gene3D" id="3.40.50.1100">
    <property type="match status" value="2"/>
</dbReference>
<dbReference type="InterPro" id="IPR027278">
    <property type="entry name" value="ACCD_DCysDesulf"/>
</dbReference>
<evidence type="ECO:0000313" key="7">
    <source>
        <dbReference type="EMBL" id="ACN14643.1"/>
    </source>
</evidence>
<evidence type="ECO:0000256" key="5">
    <source>
        <dbReference type="PIRSR" id="PIRSR006278-2"/>
    </source>
</evidence>
<reference evidence="7 8" key="1">
    <citation type="journal article" date="2009" name="Environ. Microbiol.">
        <title>Genome sequence of Desulfobacterium autotrophicum HRM2, a marine sulfate reducer oxidizing organic carbon completely to carbon dioxide.</title>
        <authorList>
            <person name="Strittmatter A.W."/>
            <person name="Liesegang H."/>
            <person name="Rabus R."/>
            <person name="Decker I."/>
            <person name="Amann J."/>
            <person name="Andres S."/>
            <person name="Henne A."/>
            <person name="Fricke W.F."/>
            <person name="Martinez-Arias R."/>
            <person name="Bartels D."/>
            <person name="Goesmann A."/>
            <person name="Krause L."/>
            <person name="Puehler A."/>
            <person name="Klenk H.P."/>
            <person name="Richter M."/>
            <person name="Schuler M."/>
            <person name="Gloeckner F.O."/>
            <person name="Meyerdierks A."/>
            <person name="Gottschalk G."/>
            <person name="Amann R."/>
        </authorList>
    </citation>
    <scope>NUCLEOTIDE SEQUENCE [LARGE SCALE GENOMIC DNA]</scope>
    <source>
        <strain evidence="8">ATCC 43914 / DSM 3382 / HRM2</strain>
    </source>
</reference>